<dbReference type="Proteomes" id="UP000199350">
    <property type="component" value="Chromosome I"/>
</dbReference>
<dbReference type="SUPFAM" id="SSF52317">
    <property type="entry name" value="Class I glutamine amidotransferase-like"/>
    <property type="match status" value="1"/>
</dbReference>
<organism evidence="8 9">
    <name type="scientific">Corynebacterium mycetoides</name>
    <dbReference type="NCBI Taxonomy" id="38302"/>
    <lineage>
        <taxon>Bacteria</taxon>
        <taxon>Bacillati</taxon>
        <taxon>Actinomycetota</taxon>
        <taxon>Actinomycetes</taxon>
        <taxon>Mycobacteriales</taxon>
        <taxon>Corynebacteriaceae</taxon>
        <taxon>Corynebacterium</taxon>
    </lineage>
</organism>
<keyword evidence="3" id="KW-0808">Transferase</keyword>
<feature type="domain" description="Anthranilate synthase component I N-terminal" evidence="7">
    <location>
        <begin position="263"/>
        <end position="334"/>
    </location>
</feature>
<dbReference type="InterPro" id="IPR017926">
    <property type="entry name" value="GATASE"/>
</dbReference>
<gene>
    <name evidence="8" type="ORF">SAMN04488535_0859</name>
</gene>
<dbReference type="InterPro" id="IPR019999">
    <property type="entry name" value="Anth_synth_I-like"/>
</dbReference>
<dbReference type="GO" id="GO:0009396">
    <property type="term" value="P:folic acid-containing compound biosynthetic process"/>
    <property type="evidence" value="ECO:0007669"/>
    <property type="project" value="InterPro"/>
</dbReference>
<feature type="domain" description="Chorismate-utilising enzyme C-terminal" evidence="6">
    <location>
        <begin position="379"/>
        <end position="625"/>
    </location>
</feature>
<dbReference type="NCBIfam" id="TIGR00553">
    <property type="entry name" value="pabB"/>
    <property type="match status" value="1"/>
</dbReference>
<dbReference type="Pfam" id="PF00117">
    <property type="entry name" value="GATase"/>
    <property type="match status" value="1"/>
</dbReference>
<sequence length="634" mass="67533">MILLIDNRDSYTFNLAHLIASAAGQEPEVVRADDVAARGVCERIARGVYSHVVISPGPGTPESEADFAGSRAVIEAAADIPVLGVCLGHQGLALLAGAAVQRTQPRHGHVSRISHSGVGIFAGLPQDFAAVRYHSLHVDPAHAGNLRVHARSEDGVIQGLEVLGRPHWGVQFHPESVLTEHGADLMRNFLALPPRRAAAWGVTHEHVDVDADLDTEATFRALRGSGPDAFWLDSATGDGFTIMGTTAGPLSRTLTWPGCGDALAALADELAAGIDTAGIPDLPFTGGWVGYVGYEAAELTLPGFTSRHARSQPDVYLVRPQSFLCYDHAARRAHLMAVHRGAPGPETEGLLAALRQALSTQRPAVSVARVEQGAWRLSRAEYRGRFEAAKATLASGDSYEVCLTDTFEATTRAESLDLYSRLRRANPAPYASYLALGDVEVLSSSPERFLTVRGGTVEAKPIKGTLAVSHPPEQLLDDAKTRAENLMIVDLLRNDLGRVCVPGSVEVPRLMAVETYATVHQLVSTVTGRLRPETGLVDLVRATFPPGSMTGAPKERTCAVIDALEAGPRGVYSGAIGYFGFDGSADLSVVIRAAVKRGERISVGAGGAIVWDSDAESEYEEMHLKADAVLRGWT</sequence>
<dbReference type="PRINTS" id="PR00099">
    <property type="entry name" value="CPSGATASE"/>
</dbReference>
<evidence type="ECO:0000313" key="9">
    <source>
        <dbReference type="Proteomes" id="UP000199350"/>
    </source>
</evidence>
<reference evidence="9" key="1">
    <citation type="submission" date="2016-10" db="EMBL/GenBank/DDBJ databases">
        <authorList>
            <person name="Varghese N."/>
            <person name="Submissions S."/>
        </authorList>
    </citation>
    <scope>NUCLEOTIDE SEQUENCE [LARGE SCALE GENOMIC DNA]</scope>
    <source>
        <strain evidence="9">DSM 20632</strain>
    </source>
</reference>
<dbReference type="InterPro" id="IPR029062">
    <property type="entry name" value="Class_I_gatase-like"/>
</dbReference>
<dbReference type="STRING" id="38302.SAMN04488535_0859"/>
<keyword evidence="4" id="KW-0315">Glutamine amidotransferase</keyword>
<accession>A0A1G9N479</accession>
<evidence type="ECO:0000256" key="4">
    <source>
        <dbReference type="ARBA" id="ARBA00022962"/>
    </source>
</evidence>
<dbReference type="AlphaFoldDB" id="A0A1G9N479"/>
<dbReference type="PROSITE" id="PS51273">
    <property type="entry name" value="GATASE_TYPE_1"/>
    <property type="match status" value="1"/>
</dbReference>
<dbReference type="PANTHER" id="PTHR11236:SF18">
    <property type="entry name" value="AMINODEOXYCHORISMATE SYNTHASE"/>
    <property type="match status" value="1"/>
</dbReference>
<evidence type="ECO:0000313" key="8">
    <source>
        <dbReference type="EMBL" id="SDL81183.1"/>
    </source>
</evidence>
<evidence type="ECO:0000259" key="7">
    <source>
        <dbReference type="Pfam" id="PF04715"/>
    </source>
</evidence>
<evidence type="ECO:0000259" key="6">
    <source>
        <dbReference type="Pfam" id="PF00425"/>
    </source>
</evidence>
<dbReference type="OrthoDB" id="3518032at2"/>
<comment type="similarity">
    <text evidence="1">In the C-terminal section; belongs to the anthranilate synthase component I family.</text>
</comment>
<dbReference type="CDD" id="cd01743">
    <property type="entry name" value="GATase1_Anthranilate_Synthase"/>
    <property type="match status" value="1"/>
</dbReference>
<dbReference type="InterPro" id="IPR006805">
    <property type="entry name" value="Anth_synth_I_N"/>
</dbReference>
<name>A0A1G9N479_9CORY</name>
<dbReference type="RefSeq" id="WP_092149225.1">
    <property type="nucleotide sequence ID" value="NZ_LT629700.1"/>
</dbReference>
<evidence type="ECO:0000259" key="5">
    <source>
        <dbReference type="Pfam" id="PF00117"/>
    </source>
</evidence>
<evidence type="ECO:0000256" key="2">
    <source>
        <dbReference type="ARBA" id="ARBA00013139"/>
    </source>
</evidence>
<evidence type="ECO:0000256" key="1">
    <source>
        <dbReference type="ARBA" id="ARBA00005970"/>
    </source>
</evidence>
<keyword evidence="9" id="KW-1185">Reference proteome</keyword>
<dbReference type="GO" id="GO:0000162">
    <property type="term" value="P:L-tryptophan biosynthetic process"/>
    <property type="evidence" value="ECO:0007669"/>
    <property type="project" value="TreeGrafter"/>
</dbReference>
<dbReference type="EMBL" id="LT629700">
    <property type="protein sequence ID" value="SDL81183.1"/>
    <property type="molecule type" value="Genomic_DNA"/>
</dbReference>
<feature type="domain" description="Glutamine amidotransferase" evidence="5">
    <location>
        <begin position="3"/>
        <end position="190"/>
    </location>
</feature>
<dbReference type="Pfam" id="PF00425">
    <property type="entry name" value="Chorismate_bind"/>
    <property type="match status" value="1"/>
</dbReference>
<dbReference type="PRINTS" id="PR00097">
    <property type="entry name" value="ANTSNTHASEII"/>
</dbReference>
<dbReference type="GO" id="GO:0008153">
    <property type="term" value="P:4-aminobenzoate biosynthetic process"/>
    <property type="evidence" value="ECO:0007669"/>
    <property type="project" value="TreeGrafter"/>
</dbReference>
<dbReference type="Pfam" id="PF04715">
    <property type="entry name" value="Anth_synt_I_N"/>
    <property type="match status" value="1"/>
</dbReference>
<proteinExistence type="inferred from homology"/>
<dbReference type="NCBIfam" id="TIGR00566">
    <property type="entry name" value="trpG_papA"/>
    <property type="match status" value="1"/>
</dbReference>
<dbReference type="InterPro" id="IPR015890">
    <property type="entry name" value="Chorismate_C"/>
</dbReference>
<dbReference type="InterPro" id="IPR005801">
    <property type="entry name" value="ADC_synthase"/>
</dbReference>
<dbReference type="SUPFAM" id="SSF56322">
    <property type="entry name" value="ADC synthase"/>
    <property type="match status" value="1"/>
</dbReference>
<dbReference type="PANTHER" id="PTHR11236">
    <property type="entry name" value="AMINOBENZOATE/ANTHRANILATE SYNTHASE"/>
    <property type="match status" value="1"/>
</dbReference>
<evidence type="ECO:0000256" key="3">
    <source>
        <dbReference type="ARBA" id="ARBA00022679"/>
    </source>
</evidence>
<dbReference type="GO" id="GO:0046820">
    <property type="term" value="F:4-amino-4-deoxychorismate synthase activity"/>
    <property type="evidence" value="ECO:0007669"/>
    <property type="project" value="UniProtKB-EC"/>
</dbReference>
<dbReference type="InterPro" id="IPR006221">
    <property type="entry name" value="TrpG/PapA_dom"/>
</dbReference>
<dbReference type="InterPro" id="IPR005802">
    <property type="entry name" value="ADC_synth_comp_1"/>
</dbReference>
<dbReference type="Gene3D" id="3.40.50.880">
    <property type="match status" value="1"/>
</dbReference>
<dbReference type="PRINTS" id="PR00096">
    <property type="entry name" value="GATASE"/>
</dbReference>
<dbReference type="Gene3D" id="3.60.120.10">
    <property type="entry name" value="Anthranilate synthase"/>
    <property type="match status" value="1"/>
</dbReference>
<dbReference type="EC" id="2.6.1.85" evidence="2"/>
<dbReference type="GO" id="GO:0005737">
    <property type="term" value="C:cytoplasm"/>
    <property type="evidence" value="ECO:0007669"/>
    <property type="project" value="TreeGrafter"/>
</dbReference>
<protein>
    <recommendedName>
        <fullName evidence="2">aminodeoxychorismate synthase</fullName>
        <ecNumber evidence="2">2.6.1.85</ecNumber>
    </recommendedName>
</protein>